<dbReference type="InterPro" id="IPR041682">
    <property type="entry name" value="AAA_14"/>
</dbReference>
<dbReference type="SUPFAM" id="SSF52980">
    <property type="entry name" value="Restriction endonuclease-like"/>
    <property type="match status" value="1"/>
</dbReference>
<evidence type="ECO:0000313" key="3">
    <source>
        <dbReference type="EMBL" id="SMO35301.1"/>
    </source>
</evidence>
<sequence length="400" mass="47055">MEAIDRLRYLDKIKSYVDKDLIKVFVGQRRVGKSYLIKSTINHILKGNPSANIIYIDKELYDFDHISTYHHLIEYVEERLDASKSNYLFIDEIQEISAFQKALRHFQNQNKADIYITGSNADMLSGDLATMLSGRYIEIQINSLSYIEFLKFHDFEDHDENMYKYLRWGGLPYVKNLQKNDLVIFDYLKNILSTILFKDVISRYKIRNIDFFERLILYTASNTGNLITSKKISDYLKSQKVDISTKVVLAYMQHLQNAFLLYKVNRVDVHSKKVFEINNKYYFEDWGLRNALLGLHHYSVPDVLENVVFAHLKTLGYEVYVGVMKELEIDFIAEKDGEKLYIQVAYLIPDEKVKLREFGNLLLIKDNYPKYVVSLDPVQIGPYKGIQHLHLRAFLKKNNF</sequence>
<organism evidence="3 4">
    <name type="scientific">Saccharicrinis carchari</name>
    <dbReference type="NCBI Taxonomy" id="1168039"/>
    <lineage>
        <taxon>Bacteria</taxon>
        <taxon>Pseudomonadati</taxon>
        <taxon>Bacteroidota</taxon>
        <taxon>Bacteroidia</taxon>
        <taxon>Marinilabiliales</taxon>
        <taxon>Marinilabiliaceae</taxon>
        <taxon>Saccharicrinis</taxon>
    </lineage>
</organism>
<protein>
    <recommendedName>
        <fullName evidence="5">AAA+ ATPase domain-containing protein</fullName>
    </recommendedName>
</protein>
<proteinExistence type="predicted"/>
<dbReference type="Pfam" id="PF13635">
    <property type="entry name" value="DUF4143"/>
    <property type="match status" value="1"/>
</dbReference>
<dbReference type="Pfam" id="PF13173">
    <property type="entry name" value="AAA_14"/>
    <property type="match status" value="1"/>
</dbReference>
<dbReference type="InterPro" id="IPR011335">
    <property type="entry name" value="Restrct_endonuc-II-like"/>
</dbReference>
<name>A0A521AKK6_SACCC</name>
<dbReference type="InterPro" id="IPR027417">
    <property type="entry name" value="P-loop_NTPase"/>
</dbReference>
<keyword evidence="4" id="KW-1185">Reference proteome</keyword>
<accession>A0A521AKK6</accession>
<dbReference type="OrthoDB" id="9801840at2"/>
<gene>
    <name evidence="3" type="ORF">SAMN06265379_101207</name>
</gene>
<dbReference type="SUPFAM" id="SSF52540">
    <property type="entry name" value="P-loop containing nucleoside triphosphate hydrolases"/>
    <property type="match status" value="1"/>
</dbReference>
<dbReference type="PANTHER" id="PTHR33295">
    <property type="entry name" value="ATPASE"/>
    <property type="match status" value="1"/>
</dbReference>
<dbReference type="RefSeq" id="WP_142531615.1">
    <property type="nucleotide sequence ID" value="NZ_FXTB01000001.1"/>
</dbReference>
<dbReference type="Proteomes" id="UP000319040">
    <property type="component" value="Unassembled WGS sequence"/>
</dbReference>
<reference evidence="3 4" key="1">
    <citation type="submission" date="2017-05" db="EMBL/GenBank/DDBJ databases">
        <authorList>
            <person name="Varghese N."/>
            <person name="Submissions S."/>
        </authorList>
    </citation>
    <scope>NUCLEOTIDE SEQUENCE [LARGE SCALE GENOMIC DNA]</scope>
    <source>
        <strain evidence="3 4">DSM 27040</strain>
    </source>
</reference>
<evidence type="ECO:0000313" key="4">
    <source>
        <dbReference type="Proteomes" id="UP000319040"/>
    </source>
</evidence>
<dbReference type="InterPro" id="IPR025420">
    <property type="entry name" value="DUF4143"/>
</dbReference>
<feature type="domain" description="AAA" evidence="1">
    <location>
        <begin position="22"/>
        <end position="150"/>
    </location>
</feature>
<feature type="domain" description="DUF4143" evidence="2">
    <location>
        <begin position="198"/>
        <end position="345"/>
    </location>
</feature>
<dbReference type="PANTHER" id="PTHR33295:SF20">
    <property type="entry name" value="ATPASE"/>
    <property type="match status" value="1"/>
</dbReference>
<evidence type="ECO:0000259" key="1">
    <source>
        <dbReference type="Pfam" id="PF13173"/>
    </source>
</evidence>
<dbReference type="EMBL" id="FXTB01000001">
    <property type="protein sequence ID" value="SMO35301.1"/>
    <property type="molecule type" value="Genomic_DNA"/>
</dbReference>
<dbReference type="AlphaFoldDB" id="A0A521AKK6"/>
<evidence type="ECO:0008006" key="5">
    <source>
        <dbReference type="Google" id="ProtNLM"/>
    </source>
</evidence>
<dbReference type="Gene3D" id="3.40.50.300">
    <property type="entry name" value="P-loop containing nucleotide triphosphate hydrolases"/>
    <property type="match status" value="1"/>
</dbReference>
<evidence type="ECO:0000259" key="2">
    <source>
        <dbReference type="Pfam" id="PF13635"/>
    </source>
</evidence>